<dbReference type="PROSITE" id="PS50995">
    <property type="entry name" value="HTH_MARR_2"/>
    <property type="match status" value="1"/>
</dbReference>
<feature type="domain" description="HTH marR-type" evidence="1">
    <location>
        <begin position="1"/>
        <end position="112"/>
    </location>
</feature>
<protein>
    <submittedName>
        <fullName evidence="2">MarR family winged helix-turn-helix transcriptional regulator</fullName>
    </submittedName>
</protein>
<dbReference type="Pfam" id="PF01047">
    <property type="entry name" value="MarR"/>
    <property type="match status" value="1"/>
</dbReference>
<dbReference type="SMART" id="SM00347">
    <property type="entry name" value="HTH_MARR"/>
    <property type="match status" value="1"/>
</dbReference>
<evidence type="ECO:0000313" key="2">
    <source>
        <dbReference type="EMBL" id="MFD2204496.1"/>
    </source>
</evidence>
<evidence type="ECO:0000259" key="1">
    <source>
        <dbReference type="PROSITE" id="PS50995"/>
    </source>
</evidence>
<comment type="caution">
    <text evidence="2">The sequence shown here is derived from an EMBL/GenBank/DDBJ whole genome shotgun (WGS) entry which is preliminary data.</text>
</comment>
<sequence>MDIPAKQALELWRGVMVGALQKGLPDLTSRQFTLLLHVYLKDQAHTVRGLAGELNMSKPAVTRALDRLGKLDFIRRKTDESDRRSILVQRTIKGSVFLREFGDMVENYAEDV</sequence>
<gene>
    <name evidence="2" type="ORF">ACFSKO_02685</name>
</gene>
<dbReference type="PANTHER" id="PTHR33164:SF89">
    <property type="entry name" value="MARR FAMILY REGULATORY PROTEIN"/>
    <property type="match status" value="1"/>
</dbReference>
<accession>A0ABW5BI99</accession>
<dbReference type="InterPro" id="IPR036390">
    <property type="entry name" value="WH_DNA-bd_sf"/>
</dbReference>
<evidence type="ECO:0000313" key="3">
    <source>
        <dbReference type="Proteomes" id="UP001597294"/>
    </source>
</evidence>
<dbReference type="Proteomes" id="UP001597294">
    <property type="component" value="Unassembled WGS sequence"/>
</dbReference>
<dbReference type="InterPro" id="IPR036388">
    <property type="entry name" value="WH-like_DNA-bd_sf"/>
</dbReference>
<dbReference type="InterPro" id="IPR000835">
    <property type="entry name" value="HTH_MarR-typ"/>
</dbReference>
<dbReference type="PANTHER" id="PTHR33164">
    <property type="entry name" value="TRANSCRIPTIONAL REGULATOR, MARR FAMILY"/>
    <property type="match status" value="1"/>
</dbReference>
<reference evidence="3" key="1">
    <citation type="journal article" date="2019" name="Int. J. Syst. Evol. Microbiol.">
        <title>The Global Catalogue of Microorganisms (GCM) 10K type strain sequencing project: providing services to taxonomists for standard genome sequencing and annotation.</title>
        <authorList>
            <consortium name="The Broad Institute Genomics Platform"/>
            <consortium name="The Broad Institute Genome Sequencing Center for Infectious Disease"/>
            <person name="Wu L."/>
            <person name="Ma J."/>
        </authorList>
    </citation>
    <scope>NUCLEOTIDE SEQUENCE [LARGE SCALE GENOMIC DNA]</scope>
    <source>
        <strain evidence="3">CGMCC 4.7192</strain>
    </source>
</reference>
<dbReference type="EMBL" id="JBHUII010000001">
    <property type="protein sequence ID" value="MFD2204496.1"/>
    <property type="molecule type" value="Genomic_DNA"/>
</dbReference>
<dbReference type="SUPFAM" id="SSF46785">
    <property type="entry name" value="Winged helix' DNA-binding domain"/>
    <property type="match status" value="1"/>
</dbReference>
<proteinExistence type="predicted"/>
<dbReference type="Gene3D" id="1.10.10.10">
    <property type="entry name" value="Winged helix-like DNA-binding domain superfamily/Winged helix DNA-binding domain"/>
    <property type="match status" value="1"/>
</dbReference>
<keyword evidence="3" id="KW-1185">Reference proteome</keyword>
<name>A0ABW5BI99_9PROT</name>
<organism evidence="2 3">
    <name type="scientific">Kiloniella antarctica</name>
    <dbReference type="NCBI Taxonomy" id="1550907"/>
    <lineage>
        <taxon>Bacteria</taxon>
        <taxon>Pseudomonadati</taxon>
        <taxon>Pseudomonadota</taxon>
        <taxon>Alphaproteobacteria</taxon>
        <taxon>Rhodospirillales</taxon>
        <taxon>Kiloniellaceae</taxon>
        <taxon>Kiloniella</taxon>
    </lineage>
</organism>
<dbReference type="InterPro" id="IPR039422">
    <property type="entry name" value="MarR/SlyA-like"/>
</dbReference>
<dbReference type="RefSeq" id="WP_380248139.1">
    <property type="nucleotide sequence ID" value="NZ_JBHUII010000001.1"/>
</dbReference>